<keyword evidence="2" id="KW-0732">Signal</keyword>
<dbReference type="Pfam" id="PF16656">
    <property type="entry name" value="Pur_ac_phosph_N"/>
    <property type="match status" value="1"/>
</dbReference>
<comment type="similarity">
    <text evidence="1 3">Belongs to the metallophosphoesterase superfamily. Purple acid phosphatase family.</text>
</comment>
<dbReference type="GO" id="GO:0046872">
    <property type="term" value="F:metal ion binding"/>
    <property type="evidence" value="ECO:0007669"/>
    <property type="project" value="InterPro"/>
</dbReference>
<evidence type="ECO:0000259" key="4">
    <source>
        <dbReference type="Pfam" id="PF00149"/>
    </source>
</evidence>
<dbReference type="OrthoDB" id="407721at2759"/>
<comment type="catalytic activity">
    <reaction evidence="3">
        <text>a phosphate monoester + H2O = an alcohol + phosphate</text>
        <dbReference type="Rhea" id="RHEA:15017"/>
        <dbReference type="ChEBI" id="CHEBI:15377"/>
        <dbReference type="ChEBI" id="CHEBI:30879"/>
        <dbReference type="ChEBI" id="CHEBI:43474"/>
        <dbReference type="ChEBI" id="CHEBI:67140"/>
        <dbReference type="EC" id="3.1.3.2"/>
    </reaction>
</comment>
<dbReference type="SUPFAM" id="SSF56300">
    <property type="entry name" value="Metallo-dependent phosphatases"/>
    <property type="match status" value="1"/>
</dbReference>
<dbReference type="InterPro" id="IPR003961">
    <property type="entry name" value="FN3_dom"/>
</dbReference>
<dbReference type="AlphaFoldDB" id="E1Z2T8"/>
<dbReference type="PANTHER" id="PTHR22953">
    <property type="entry name" value="ACID PHOSPHATASE RELATED"/>
    <property type="match status" value="1"/>
</dbReference>
<sequence length="328" mass="36095">MFEGPKNETSSEDLPLDLPPLVRTVTGFQPEGIHLTQWTQNSVLVSWQTGEPLIANNTTPPPPYDPATVRSVVRWGTLSGNLTEVEEQDHRLVYSYVYGPASGNTTYQSPILHHVLLRDLDPDTTYHYAVGDEAHGFSEELSFRTLGGYPLRIGVIGDLGETYNSTETLAGLTDAEPDVVLLVGDFTYANDHMSGDAGDKGVKLGANVSQSSSEQPRWDGWARMMQPLLARAPLMATGGNHEIEQLLLDNNATFTAVNARYPVPQDPDSETLMTGPNYGAYYLNQSAWFTSNHSQFKNESGFATQSGYFSLDLPGVHIISLHSYVRRN</sequence>
<dbReference type="GO" id="GO:0003993">
    <property type="term" value="F:acid phosphatase activity"/>
    <property type="evidence" value="ECO:0007669"/>
    <property type="project" value="UniProtKB-EC"/>
</dbReference>
<dbReference type="SUPFAM" id="SSF49363">
    <property type="entry name" value="Purple acid phosphatase, N-terminal domain"/>
    <property type="match status" value="1"/>
</dbReference>
<dbReference type="Gene3D" id="2.60.40.380">
    <property type="entry name" value="Purple acid phosphatase-like, N-terminal"/>
    <property type="match status" value="1"/>
</dbReference>
<dbReference type="PANTHER" id="PTHR22953:SF153">
    <property type="entry name" value="PURPLE ACID PHOSPHATASE"/>
    <property type="match status" value="1"/>
</dbReference>
<dbReference type="RefSeq" id="XP_005851825.1">
    <property type="nucleotide sequence ID" value="XM_005851763.1"/>
</dbReference>
<dbReference type="InterPro" id="IPR039331">
    <property type="entry name" value="PAPs-like"/>
</dbReference>
<dbReference type="EMBL" id="GL433835">
    <property type="protein sequence ID" value="EFN59723.1"/>
    <property type="molecule type" value="Genomic_DNA"/>
</dbReference>
<accession>E1Z2T8</accession>
<dbReference type="InterPro" id="IPR004843">
    <property type="entry name" value="Calcineurin-like_PHP"/>
</dbReference>
<dbReference type="Gene3D" id="3.60.21.10">
    <property type="match status" value="1"/>
</dbReference>
<evidence type="ECO:0000259" key="5">
    <source>
        <dbReference type="Pfam" id="PF16656"/>
    </source>
</evidence>
<evidence type="ECO:0000256" key="1">
    <source>
        <dbReference type="ARBA" id="ARBA00008723"/>
    </source>
</evidence>
<name>E1Z2T8_CHLVA</name>
<protein>
    <recommendedName>
        <fullName evidence="3">Purple acid phosphatase</fullName>
        <ecNumber evidence="3">3.1.3.2</ecNumber>
    </recommendedName>
</protein>
<dbReference type="GeneID" id="17359319"/>
<dbReference type="InterPro" id="IPR029052">
    <property type="entry name" value="Metallo-depent_PP-like"/>
</dbReference>
<dbReference type="KEGG" id="cvr:CHLNCDRAFT_133298"/>
<dbReference type="InterPro" id="IPR015914">
    <property type="entry name" value="PAPs_N"/>
</dbReference>
<gene>
    <name evidence="6" type="ORF">CHLNCDRAFT_133298</name>
</gene>
<evidence type="ECO:0000313" key="6">
    <source>
        <dbReference type="EMBL" id="EFN59723.1"/>
    </source>
</evidence>
<evidence type="ECO:0000256" key="2">
    <source>
        <dbReference type="ARBA" id="ARBA00022729"/>
    </source>
</evidence>
<evidence type="ECO:0000256" key="3">
    <source>
        <dbReference type="RuleBase" id="RU361203"/>
    </source>
</evidence>
<keyword evidence="3" id="KW-0378">Hydrolase</keyword>
<reference evidence="6 7" key="1">
    <citation type="journal article" date="2010" name="Plant Cell">
        <title>The Chlorella variabilis NC64A genome reveals adaptation to photosymbiosis, coevolution with viruses, and cryptic sex.</title>
        <authorList>
            <person name="Blanc G."/>
            <person name="Duncan G."/>
            <person name="Agarkova I."/>
            <person name="Borodovsky M."/>
            <person name="Gurnon J."/>
            <person name="Kuo A."/>
            <person name="Lindquist E."/>
            <person name="Lucas S."/>
            <person name="Pangilinan J."/>
            <person name="Polle J."/>
            <person name="Salamov A."/>
            <person name="Terry A."/>
            <person name="Yamada T."/>
            <person name="Dunigan D.D."/>
            <person name="Grigoriev I.V."/>
            <person name="Claverie J.M."/>
            <person name="Van Etten J.L."/>
        </authorList>
    </citation>
    <scope>NUCLEOTIDE SEQUENCE [LARGE SCALE GENOMIC DNA]</scope>
    <source>
        <strain evidence="6 7">NC64A</strain>
    </source>
</reference>
<keyword evidence="7" id="KW-1185">Reference proteome</keyword>
<dbReference type="Pfam" id="PF00149">
    <property type="entry name" value="Metallophos"/>
    <property type="match status" value="1"/>
</dbReference>
<organism evidence="7">
    <name type="scientific">Chlorella variabilis</name>
    <name type="common">Green alga</name>
    <dbReference type="NCBI Taxonomy" id="554065"/>
    <lineage>
        <taxon>Eukaryota</taxon>
        <taxon>Viridiplantae</taxon>
        <taxon>Chlorophyta</taxon>
        <taxon>core chlorophytes</taxon>
        <taxon>Trebouxiophyceae</taxon>
        <taxon>Chlorellales</taxon>
        <taxon>Chlorellaceae</taxon>
        <taxon>Chlorella clade</taxon>
        <taxon>Chlorella</taxon>
    </lineage>
</organism>
<dbReference type="EC" id="3.1.3.2" evidence="3"/>
<proteinExistence type="inferred from homology"/>
<dbReference type="CDD" id="cd00063">
    <property type="entry name" value="FN3"/>
    <property type="match status" value="1"/>
</dbReference>
<evidence type="ECO:0000313" key="7">
    <source>
        <dbReference type="Proteomes" id="UP000008141"/>
    </source>
</evidence>
<dbReference type="InParanoid" id="E1Z2T8"/>
<dbReference type="InterPro" id="IPR008963">
    <property type="entry name" value="Purple_acid_Pase-like_N"/>
</dbReference>
<feature type="domain" description="Purple acid phosphatase N-terminal" evidence="5">
    <location>
        <begin position="30"/>
        <end position="145"/>
    </location>
</feature>
<dbReference type="eggNOG" id="KOG1378">
    <property type="taxonomic scope" value="Eukaryota"/>
</dbReference>
<dbReference type="Proteomes" id="UP000008141">
    <property type="component" value="Unassembled WGS sequence"/>
</dbReference>
<feature type="domain" description="Calcineurin-like phosphoesterase" evidence="4">
    <location>
        <begin position="151"/>
        <end position="253"/>
    </location>
</feature>